<dbReference type="AlphaFoldDB" id="A0A6C0C1K6"/>
<proteinExistence type="predicted"/>
<evidence type="ECO:0000313" key="1">
    <source>
        <dbReference type="EMBL" id="QHS97538.1"/>
    </source>
</evidence>
<accession>A0A6C0C1K6</accession>
<dbReference type="EMBL" id="MN739300">
    <property type="protein sequence ID" value="QHS97538.1"/>
    <property type="molecule type" value="Genomic_DNA"/>
</dbReference>
<organism evidence="1">
    <name type="scientific">viral metagenome</name>
    <dbReference type="NCBI Taxonomy" id="1070528"/>
    <lineage>
        <taxon>unclassified sequences</taxon>
        <taxon>metagenomes</taxon>
        <taxon>organismal metagenomes</taxon>
    </lineage>
</organism>
<protein>
    <submittedName>
        <fullName evidence="1">Uncharacterized protein</fullName>
    </submittedName>
</protein>
<reference evidence="1" key="1">
    <citation type="journal article" date="2020" name="Nature">
        <title>Giant virus diversity and host interactions through global metagenomics.</title>
        <authorList>
            <person name="Schulz F."/>
            <person name="Roux S."/>
            <person name="Paez-Espino D."/>
            <person name="Jungbluth S."/>
            <person name="Walsh D.A."/>
            <person name="Denef V.J."/>
            <person name="McMahon K.D."/>
            <person name="Konstantinidis K.T."/>
            <person name="Eloe-Fadrosh E.A."/>
            <person name="Kyrpides N.C."/>
            <person name="Woyke T."/>
        </authorList>
    </citation>
    <scope>NUCLEOTIDE SEQUENCE</scope>
    <source>
        <strain evidence="1">GVMAG-M-3300020182-33</strain>
    </source>
</reference>
<name>A0A6C0C1K6_9ZZZZ</name>
<sequence length="586" mass="63466">MALADDSSVATPLGRIAKKYEPLLVIFPELQSVPVTRLDTLAGLWESVVSETNGIERGAQNVDKAGGLLRENILALEEVCIHNFIRSGADSPASAGAQVCVECGEEGRVHCVVCQKHFCAVCAKGTEVLLQVALRRSVVNNGEDEEYDEDATFGECQNCCQPVYLPPANPPASLLCFACSSLRQCAHCLNCPSKLRGSRGDSLQKLFCLKCATGAYNLGTLLRNLQESLILPCPRFVNPEHVSVAPPNSEAFVVTAANEALTLLKPSETAVIASHVYSHGAQSSKVGAAFQSCLILPSITHIIIEGKRLYNNAASKTWLAKLTSACLASEAKEVALERCRRVGALAETDDKRSPSFELSTFEGPMLLQGEHPRLLLDIMILFCIQGAWSAEEAHTPAIMADATVQCLQKWKPVTLPPPYSSYSWLFSACLREAQHICSTRAPWHPGSCPIPDCSVQPSYSALLMAWNSASPGAPSQLASAFSCGHVPSLVSPSVEASRCLNPACAQLPSQIYTRDFSIRGVDDGKPPLKMSRCSHCNMPSSFGRSIFDITDVLRNTLKRERVSLLPKLARLSHSSIRQKEESCRDL</sequence>